<proteinExistence type="predicted"/>
<evidence type="ECO:0000313" key="5">
    <source>
        <dbReference type="Proteomes" id="UP000199220"/>
    </source>
</evidence>
<keyword evidence="1" id="KW-0238">DNA-binding</keyword>
<evidence type="ECO:0000259" key="2">
    <source>
        <dbReference type="Pfam" id="PF11774"/>
    </source>
</evidence>
<evidence type="ECO:0000256" key="1">
    <source>
        <dbReference type="ARBA" id="ARBA00023125"/>
    </source>
</evidence>
<keyword evidence="5" id="KW-1185">Reference proteome</keyword>
<dbReference type="Gene3D" id="4.10.320.10">
    <property type="entry name" value="E3-binding domain"/>
    <property type="match status" value="1"/>
</dbReference>
<dbReference type="EMBL" id="FNTX01000002">
    <property type="protein sequence ID" value="SEE89599.1"/>
    <property type="molecule type" value="Genomic_DNA"/>
</dbReference>
<gene>
    <name evidence="4" type="ORF">SAMN04488554_3447</name>
</gene>
<evidence type="ECO:0000259" key="3">
    <source>
        <dbReference type="Pfam" id="PF23359"/>
    </source>
</evidence>
<feature type="domain" description="Lsr2 dimerization" evidence="2">
    <location>
        <begin position="1"/>
        <end position="57"/>
    </location>
</feature>
<sequence length="108" mass="11807">MATRTIIDLTDDLDGTPAQHTVRFSLEDTVYEIDLNSANRDKLTRALAPFAAAARQVRGGGTAPEAVRTETPVDPRAVREWARARGLDIPAKKRVPSHVVEEFRAAGN</sequence>
<name>A0A1H5MJR4_9MICO</name>
<dbReference type="InterPro" id="IPR042261">
    <property type="entry name" value="Lsr2-like_dimerization"/>
</dbReference>
<dbReference type="Gene3D" id="3.30.60.230">
    <property type="entry name" value="Lsr2, dimerization domain"/>
    <property type="match status" value="1"/>
</dbReference>
<dbReference type="InterPro" id="IPR024412">
    <property type="entry name" value="Lsr2_dim_dom"/>
</dbReference>
<dbReference type="Proteomes" id="UP000199220">
    <property type="component" value="Unassembled WGS sequence"/>
</dbReference>
<dbReference type="GO" id="GO:0003677">
    <property type="term" value="F:DNA binding"/>
    <property type="evidence" value="ECO:0007669"/>
    <property type="project" value="UniProtKB-KW"/>
</dbReference>
<dbReference type="RefSeq" id="WP_089774232.1">
    <property type="nucleotide sequence ID" value="NZ_FNTX01000002.1"/>
</dbReference>
<dbReference type="Pfam" id="PF23359">
    <property type="entry name" value="Lsr2_DNA-bd"/>
    <property type="match status" value="1"/>
</dbReference>
<dbReference type="Pfam" id="PF11774">
    <property type="entry name" value="Lsr2"/>
    <property type="match status" value="1"/>
</dbReference>
<dbReference type="STRING" id="648782.SAMN04488554_3447"/>
<dbReference type="InterPro" id="IPR036625">
    <property type="entry name" value="E3-bd_dom_sf"/>
</dbReference>
<organism evidence="4 5">
    <name type="scientific">Ruania alba</name>
    <dbReference type="NCBI Taxonomy" id="648782"/>
    <lineage>
        <taxon>Bacteria</taxon>
        <taxon>Bacillati</taxon>
        <taxon>Actinomycetota</taxon>
        <taxon>Actinomycetes</taxon>
        <taxon>Micrococcales</taxon>
        <taxon>Ruaniaceae</taxon>
        <taxon>Ruania</taxon>
    </lineage>
</organism>
<reference evidence="5" key="1">
    <citation type="submission" date="2016-10" db="EMBL/GenBank/DDBJ databases">
        <authorList>
            <person name="Varghese N."/>
            <person name="Submissions S."/>
        </authorList>
    </citation>
    <scope>NUCLEOTIDE SEQUENCE [LARGE SCALE GENOMIC DNA]</scope>
    <source>
        <strain evidence="5">DSM 21368</strain>
    </source>
</reference>
<protein>
    <submittedName>
        <fullName evidence="4">Lsr2 protein</fullName>
    </submittedName>
</protein>
<dbReference type="InterPro" id="IPR055370">
    <property type="entry name" value="Lsr2_DNA-bd"/>
</dbReference>
<dbReference type="AlphaFoldDB" id="A0A1H5MJR4"/>
<accession>A0A1H5MJR4</accession>
<dbReference type="OrthoDB" id="4113332at2"/>
<evidence type="ECO:0000313" key="4">
    <source>
        <dbReference type="EMBL" id="SEE89599.1"/>
    </source>
</evidence>
<dbReference type="GO" id="GO:0016746">
    <property type="term" value="F:acyltransferase activity"/>
    <property type="evidence" value="ECO:0007669"/>
    <property type="project" value="InterPro"/>
</dbReference>
<feature type="domain" description="Lsr2 DNA-binding" evidence="3">
    <location>
        <begin position="73"/>
        <end position="106"/>
    </location>
</feature>